<dbReference type="InParanoid" id="A0A0D2A1B7"/>
<sequence length="236" mass="27265">MMASTRVPLYILRAPPQLRPLLFSRYASHSTASAIAEHVPRIAQPSLWRSLIPRFMRRDAGMASKEPKSQGFWSRFLANPASGVIILAMLTGNAAIHIIRIKRDMNLYSRQADQKIELLREVINRVQRGEDVNVEKLLGTGDPKMEEEWFDGTSMANGSDISCYVKFSDRGQADWDVPPVVIREIEKEEKMMTRNERQRLRRQARKEEEKKEEAEVNEREAKDDDNAQVKKRPEFL</sequence>
<keyword evidence="2" id="KW-1133">Transmembrane helix</keyword>
<protein>
    <submittedName>
        <fullName evidence="3">Uncharacterized protein</fullName>
    </submittedName>
</protein>
<evidence type="ECO:0000256" key="1">
    <source>
        <dbReference type="SAM" id="MobiDB-lite"/>
    </source>
</evidence>
<dbReference type="Proteomes" id="UP000053259">
    <property type="component" value="Unassembled WGS sequence"/>
</dbReference>
<dbReference type="OrthoDB" id="2253354at2759"/>
<dbReference type="VEuPathDB" id="FungiDB:PV09_08295"/>
<evidence type="ECO:0000256" key="2">
    <source>
        <dbReference type="SAM" id="Phobius"/>
    </source>
</evidence>
<feature type="transmembrane region" description="Helical" evidence="2">
    <location>
        <begin position="81"/>
        <end position="101"/>
    </location>
</feature>
<evidence type="ECO:0000313" key="3">
    <source>
        <dbReference type="EMBL" id="KIW00110.1"/>
    </source>
</evidence>
<gene>
    <name evidence="3" type="ORF">PV09_08295</name>
</gene>
<dbReference type="AlphaFoldDB" id="A0A0D2A1B7"/>
<feature type="region of interest" description="Disordered" evidence="1">
    <location>
        <begin position="189"/>
        <end position="236"/>
    </location>
</feature>
<accession>A0A0D2A1B7</accession>
<dbReference type="Pfam" id="PF17254">
    <property type="entry name" value="DUF5321"/>
    <property type="match status" value="1"/>
</dbReference>
<feature type="compositionally biased region" description="Basic and acidic residues" evidence="1">
    <location>
        <begin position="205"/>
        <end position="236"/>
    </location>
</feature>
<keyword evidence="4" id="KW-1185">Reference proteome</keyword>
<dbReference type="HOGENOM" id="CLU_084831_0_0_1"/>
<proteinExistence type="predicted"/>
<keyword evidence="2" id="KW-0812">Transmembrane</keyword>
<name>A0A0D2A1B7_9PEZI</name>
<dbReference type="EMBL" id="KN847567">
    <property type="protein sequence ID" value="KIW00110.1"/>
    <property type="molecule type" value="Genomic_DNA"/>
</dbReference>
<dbReference type="GeneID" id="27316268"/>
<dbReference type="RefSeq" id="XP_016209979.1">
    <property type="nucleotide sequence ID" value="XM_016362162.1"/>
</dbReference>
<evidence type="ECO:0000313" key="4">
    <source>
        <dbReference type="Proteomes" id="UP000053259"/>
    </source>
</evidence>
<reference evidence="3 4" key="1">
    <citation type="submission" date="2015-01" db="EMBL/GenBank/DDBJ databases">
        <title>The Genome Sequence of Ochroconis gallopava CBS43764.</title>
        <authorList>
            <consortium name="The Broad Institute Genomics Platform"/>
            <person name="Cuomo C."/>
            <person name="de Hoog S."/>
            <person name="Gorbushina A."/>
            <person name="Stielow B."/>
            <person name="Teixiera M."/>
            <person name="Abouelleil A."/>
            <person name="Chapman S.B."/>
            <person name="Priest M."/>
            <person name="Young S.K."/>
            <person name="Wortman J."/>
            <person name="Nusbaum C."/>
            <person name="Birren B."/>
        </authorList>
    </citation>
    <scope>NUCLEOTIDE SEQUENCE [LARGE SCALE GENOMIC DNA]</scope>
    <source>
        <strain evidence="3 4">CBS 43764</strain>
    </source>
</reference>
<dbReference type="InterPro" id="IPR035213">
    <property type="entry name" value="DUF5321"/>
</dbReference>
<organism evidence="3 4">
    <name type="scientific">Verruconis gallopava</name>
    <dbReference type="NCBI Taxonomy" id="253628"/>
    <lineage>
        <taxon>Eukaryota</taxon>
        <taxon>Fungi</taxon>
        <taxon>Dikarya</taxon>
        <taxon>Ascomycota</taxon>
        <taxon>Pezizomycotina</taxon>
        <taxon>Dothideomycetes</taxon>
        <taxon>Pleosporomycetidae</taxon>
        <taxon>Venturiales</taxon>
        <taxon>Sympoventuriaceae</taxon>
        <taxon>Verruconis</taxon>
    </lineage>
</organism>
<feature type="compositionally biased region" description="Basic and acidic residues" evidence="1">
    <location>
        <begin position="189"/>
        <end position="198"/>
    </location>
</feature>
<keyword evidence="2" id="KW-0472">Membrane</keyword>